<gene>
    <name evidence="1" type="ORF">DWY11_05235</name>
</gene>
<dbReference type="InterPro" id="IPR011009">
    <property type="entry name" value="Kinase-like_dom_sf"/>
</dbReference>
<reference evidence="1 2" key="1">
    <citation type="submission" date="2018-08" db="EMBL/GenBank/DDBJ databases">
        <title>A genome reference for cultivated species of the human gut microbiota.</title>
        <authorList>
            <person name="Zou Y."/>
            <person name="Xue W."/>
            <person name="Luo G."/>
        </authorList>
    </citation>
    <scope>NUCLEOTIDE SEQUENCE [LARGE SCALE GENOMIC DNA]</scope>
    <source>
        <strain evidence="1 2">AF24-12</strain>
    </source>
</reference>
<evidence type="ECO:0000313" key="2">
    <source>
        <dbReference type="Proteomes" id="UP000283872"/>
    </source>
</evidence>
<evidence type="ECO:0000313" key="1">
    <source>
        <dbReference type="EMBL" id="RGS17225.1"/>
    </source>
</evidence>
<comment type="caution">
    <text evidence="1">The sequence shown here is derived from an EMBL/GenBank/DDBJ whole genome shotgun (WGS) entry which is preliminary data.</text>
</comment>
<dbReference type="GO" id="GO:0016740">
    <property type="term" value="F:transferase activity"/>
    <property type="evidence" value="ECO:0007669"/>
    <property type="project" value="UniProtKB-KW"/>
</dbReference>
<sequence>MKIKINPKYEEMRSFIERIPDVFEKEGRVIYTGRNLIKVMEASDGTVINVKRYHAPKGPNRLIYSLGIRKPKGERAFEYPMILEKKGIGTPTPIALIEERNAIGFLGYTYLITLQCDNLHTLYEVGDAVPGTYEKLAKALAHFAADMHNKKILHKDFTPGNVLWKQDDEGFHFIIVDINRMKFGEISVKEGLYNLRKFWGPKEFIRILVSEYAKVRDYSVDEAVDYVMKERAKFWTRYGKKHPIKFKLEL</sequence>
<dbReference type="RefSeq" id="WP_117586102.1">
    <property type="nucleotide sequence ID" value="NZ_QRVA01000008.1"/>
</dbReference>
<organism evidence="1 2">
    <name type="scientific">Segatella copri</name>
    <dbReference type="NCBI Taxonomy" id="165179"/>
    <lineage>
        <taxon>Bacteria</taxon>
        <taxon>Pseudomonadati</taxon>
        <taxon>Bacteroidota</taxon>
        <taxon>Bacteroidia</taxon>
        <taxon>Bacteroidales</taxon>
        <taxon>Prevotellaceae</taxon>
        <taxon>Segatella</taxon>
    </lineage>
</organism>
<dbReference type="SUPFAM" id="SSF56112">
    <property type="entry name" value="Protein kinase-like (PK-like)"/>
    <property type="match status" value="1"/>
</dbReference>
<dbReference type="EMBL" id="QRVA01000008">
    <property type="protein sequence ID" value="RGS17225.1"/>
    <property type="molecule type" value="Genomic_DNA"/>
</dbReference>
<dbReference type="Gene3D" id="1.10.510.10">
    <property type="entry name" value="Transferase(Phosphotransferase) domain 1"/>
    <property type="match status" value="1"/>
</dbReference>
<accession>A0A3E5EBX4</accession>
<dbReference type="Proteomes" id="UP000283872">
    <property type="component" value="Unassembled WGS sequence"/>
</dbReference>
<dbReference type="Pfam" id="PF06293">
    <property type="entry name" value="Kdo"/>
    <property type="match status" value="1"/>
</dbReference>
<keyword evidence="1" id="KW-0808">Transferase</keyword>
<name>A0A3E5EBX4_9BACT</name>
<protein>
    <submittedName>
        <fullName evidence="1">Aminoglycoside phosphotransferase</fullName>
    </submittedName>
</protein>
<dbReference type="AlphaFoldDB" id="A0A3E5EBX4"/>
<proteinExistence type="predicted"/>